<feature type="non-terminal residue" evidence="2">
    <location>
        <position position="88"/>
    </location>
</feature>
<evidence type="ECO:0000313" key="2">
    <source>
        <dbReference type="EMBL" id="CAG8850778.1"/>
    </source>
</evidence>
<gene>
    <name evidence="2" type="ORF">GMARGA_LOCUS40395</name>
</gene>
<name>A0ABN7XB69_GIGMA</name>
<dbReference type="Proteomes" id="UP000789901">
    <property type="component" value="Unassembled WGS sequence"/>
</dbReference>
<keyword evidence="1" id="KW-0175">Coiled coil</keyword>
<dbReference type="EMBL" id="CAJVQB010102768">
    <property type="protein sequence ID" value="CAG8850778.1"/>
    <property type="molecule type" value="Genomic_DNA"/>
</dbReference>
<reference evidence="2 3" key="1">
    <citation type="submission" date="2021-06" db="EMBL/GenBank/DDBJ databases">
        <authorList>
            <person name="Kallberg Y."/>
            <person name="Tangrot J."/>
            <person name="Rosling A."/>
        </authorList>
    </citation>
    <scope>NUCLEOTIDE SEQUENCE [LARGE SCALE GENOMIC DNA]</scope>
    <source>
        <strain evidence="2 3">120-4 pot B 10/14</strain>
    </source>
</reference>
<accession>A0ABN7XB69</accession>
<proteinExistence type="predicted"/>
<feature type="non-terminal residue" evidence="2">
    <location>
        <position position="1"/>
    </location>
</feature>
<protein>
    <submittedName>
        <fullName evidence="2">42845_t:CDS:1</fullName>
    </submittedName>
</protein>
<evidence type="ECO:0000313" key="3">
    <source>
        <dbReference type="Proteomes" id="UP000789901"/>
    </source>
</evidence>
<comment type="caution">
    <text evidence="2">The sequence shown here is derived from an EMBL/GenBank/DDBJ whole genome shotgun (WGS) entry which is preliminary data.</text>
</comment>
<sequence length="88" mass="10130">SWIGKAKETVEANKDLFIIFSGLISGVIVLKNKIDVLKERQEKEIDILKERQEKGIIVLKERQEKEIGILKEKQEGLRNKFIAILEGL</sequence>
<feature type="coiled-coil region" evidence="1">
    <location>
        <begin position="31"/>
        <end position="80"/>
    </location>
</feature>
<organism evidence="2 3">
    <name type="scientific">Gigaspora margarita</name>
    <dbReference type="NCBI Taxonomy" id="4874"/>
    <lineage>
        <taxon>Eukaryota</taxon>
        <taxon>Fungi</taxon>
        <taxon>Fungi incertae sedis</taxon>
        <taxon>Mucoromycota</taxon>
        <taxon>Glomeromycotina</taxon>
        <taxon>Glomeromycetes</taxon>
        <taxon>Diversisporales</taxon>
        <taxon>Gigasporaceae</taxon>
        <taxon>Gigaspora</taxon>
    </lineage>
</organism>
<keyword evidence="3" id="KW-1185">Reference proteome</keyword>
<evidence type="ECO:0000256" key="1">
    <source>
        <dbReference type="SAM" id="Coils"/>
    </source>
</evidence>